<protein>
    <submittedName>
        <fullName evidence="1">Uncharacterized protein</fullName>
    </submittedName>
</protein>
<reference evidence="1 2" key="1">
    <citation type="submission" date="2012-01" db="EMBL/GenBank/DDBJ databases">
        <title>Complete sequence of Desulfotomaculum gibsoniae DSM 7213.</title>
        <authorList>
            <consortium name="US DOE Joint Genome Institute"/>
            <person name="Lucas S."/>
            <person name="Han J."/>
            <person name="Lapidus A."/>
            <person name="Cheng J.-F."/>
            <person name="Goodwin L."/>
            <person name="Pitluck S."/>
            <person name="Peters L."/>
            <person name="Ovchinnikova G."/>
            <person name="Teshima H."/>
            <person name="Detter J.C."/>
            <person name="Han C."/>
            <person name="Tapia R."/>
            <person name="Land M."/>
            <person name="Hauser L."/>
            <person name="Kyrpides N."/>
            <person name="Ivanova N."/>
            <person name="Pagani I."/>
            <person name="Parshina S."/>
            <person name="Plugge C."/>
            <person name="Muyzer G."/>
            <person name="Kuever J."/>
            <person name="Ivanova A."/>
            <person name="Nazina T."/>
            <person name="Klenk H.-P."/>
            <person name="Brambilla E."/>
            <person name="Spring S."/>
            <person name="Stams A.F."/>
            <person name="Woyke T."/>
        </authorList>
    </citation>
    <scope>NUCLEOTIDE SEQUENCE [LARGE SCALE GENOMIC DNA]</scope>
    <source>
        <strain evidence="1 2">DSM 7213</strain>
    </source>
</reference>
<evidence type="ECO:0000313" key="1">
    <source>
        <dbReference type="EMBL" id="AGL03579.1"/>
    </source>
</evidence>
<name>R4KLN8_9FIRM</name>
<sequence>MLVIPGAAVSAPGIIIMWLDTTFNFQHPAPADNLLTTGTGKR</sequence>
<gene>
    <name evidence="1" type="ORF">Desgi_4336</name>
</gene>
<dbReference type="AlphaFoldDB" id="R4KLN8"/>
<dbReference type="HOGENOM" id="CLU_3250444_0_0_9"/>
<keyword evidence="2" id="KW-1185">Reference proteome</keyword>
<organism evidence="1 2">
    <name type="scientific">Desulfoscipio gibsoniae DSM 7213</name>
    <dbReference type="NCBI Taxonomy" id="767817"/>
    <lineage>
        <taxon>Bacteria</taxon>
        <taxon>Bacillati</taxon>
        <taxon>Bacillota</taxon>
        <taxon>Clostridia</taxon>
        <taxon>Eubacteriales</taxon>
        <taxon>Desulfallaceae</taxon>
        <taxon>Desulfoscipio</taxon>
    </lineage>
</organism>
<evidence type="ECO:0000313" key="2">
    <source>
        <dbReference type="Proteomes" id="UP000013520"/>
    </source>
</evidence>
<accession>R4KLN8</accession>
<dbReference type="RefSeq" id="WP_006521365.1">
    <property type="nucleotide sequence ID" value="NC_021184.1"/>
</dbReference>
<dbReference type="EMBL" id="CP003273">
    <property type="protein sequence ID" value="AGL03579.1"/>
    <property type="molecule type" value="Genomic_DNA"/>
</dbReference>
<dbReference type="Proteomes" id="UP000013520">
    <property type="component" value="Chromosome"/>
</dbReference>
<proteinExistence type="predicted"/>
<dbReference type="KEGG" id="dgi:Desgi_4336"/>